<feature type="transmembrane region" description="Helical" evidence="1">
    <location>
        <begin position="127"/>
        <end position="146"/>
    </location>
</feature>
<dbReference type="Pfam" id="PF03729">
    <property type="entry name" value="DUF308"/>
    <property type="match status" value="2"/>
</dbReference>
<dbReference type="PANTHER" id="PTHR34989:SF1">
    <property type="entry name" value="PROTEIN HDED"/>
    <property type="match status" value="1"/>
</dbReference>
<evidence type="ECO:0000256" key="1">
    <source>
        <dbReference type="SAM" id="Phobius"/>
    </source>
</evidence>
<dbReference type="InterPro" id="IPR005325">
    <property type="entry name" value="DUF308_memb"/>
</dbReference>
<name>A0A387BGI4_9LACT</name>
<dbReference type="AlphaFoldDB" id="A0A387BGI4"/>
<accession>A0A387BGI4</accession>
<sequence>MLTDFEKLRRGVGFSGIVSIIIGLLILFLPSKTAIIAASIVGVALVIMGITYIGANFIKKRDDKGQIWRVGHFLLGFMYLFAGIFVFIDLNAAAESLFILVGIFVGMLWIIDGFVNLTALSKFNNKLWGVILSIISIVAGAMLLFSPLWGAVALWILLGIEFIIIGLIKIIHFYNWNK</sequence>
<dbReference type="RefSeq" id="WP_120771505.1">
    <property type="nucleotide sequence ID" value="NZ_CP032627.1"/>
</dbReference>
<dbReference type="GO" id="GO:0005886">
    <property type="term" value="C:plasma membrane"/>
    <property type="evidence" value="ECO:0007669"/>
    <property type="project" value="TreeGrafter"/>
</dbReference>
<dbReference type="Proteomes" id="UP000269374">
    <property type="component" value="Chromosome"/>
</dbReference>
<keyword evidence="1" id="KW-0472">Membrane</keyword>
<keyword evidence="1" id="KW-0812">Transmembrane</keyword>
<keyword evidence="3" id="KW-1185">Reference proteome</keyword>
<feature type="transmembrane region" description="Helical" evidence="1">
    <location>
        <begin position="12"/>
        <end position="29"/>
    </location>
</feature>
<gene>
    <name evidence="2" type="ORF">D7I46_02855</name>
</gene>
<feature type="transmembrane region" description="Helical" evidence="1">
    <location>
        <begin position="70"/>
        <end position="90"/>
    </location>
</feature>
<keyword evidence="1" id="KW-1133">Transmembrane helix</keyword>
<dbReference type="KEGG" id="lact:D7I46_02855"/>
<reference evidence="2 3" key="1">
    <citation type="submission" date="2018-09" db="EMBL/GenBank/DDBJ databases">
        <title>Genome sequencing of strain 1JSPR-7.</title>
        <authorList>
            <person name="Heo J."/>
            <person name="Kim S.-J."/>
            <person name="Kwon S.-W."/>
        </authorList>
    </citation>
    <scope>NUCLEOTIDE SEQUENCE [LARGE SCALE GENOMIC DNA]</scope>
    <source>
        <strain evidence="2 3">1JSPR-7</strain>
    </source>
</reference>
<dbReference type="InterPro" id="IPR052712">
    <property type="entry name" value="Acid_resist_chaperone_HdeD"/>
</dbReference>
<evidence type="ECO:0000313" key="3">
    <source>
        <dbReference type="Proteomes" id="UP000269374"/>
    </source>
</evidence>
<feature type="transmembrane region" description="Helical" evidence="1">
    <location>
        <begin position="96"/>
        <end position="115"/>
    </location>
</feature>
<dbReference type="PANTHER" id="PTHR34989">
    <property type="entry name" value="PROTEIN HDED"/>
    <property type="match status" value="1"/>
</dbReference>
<dbReference type="OrthoDB" id="2243768at2"/>
<organism evidence="2 3">
    <name type="scientific">Lactococcus allomyrinae</name>
    <dbReference type="NCBI Taxonomy" id="2419773"/>
    <lineage>
        <taxon>Bacteria</taxon>
        <taxon>Bacillati</taxon>
        <taxon>Bacillota</taxon>
        <taxon>Bacilli</taxon>
        <taxon>Lactobacillales</taxon>
        <taxon>Streptococcaceae</taxon>
        <taxon>Lactococcus</taxon>
    </lineage>
</organism>
<protein>
    <submittedName>
        <fullName evidence="2">HdeD family acid-resistance protein</fullName>
    </submittedName>
</protein>
<evidence type="ECO:0000313" key="2">
    <source>
        <dbReference type="EMBL" id="AYG00117.1"/>
    </source>
</evidence>
<proteinExistence type="predicted"/>
<feature type="transmembrane region" description="Helical" evidence="1">
    <location>
        <begin position="152"/>
        <end position="174"/>
    </location>
</feature>
<dbReference type="EMBL" id="CP032627">
    <property type="protein sequence ID" value="AYG00117.1"/>
    <property type="molecule type" value="Genomic_DNA"/>
</dbReference>
<feature type="transmembrane region" description="Helical" evidence="1">
    <location>
        <begin position="35"/>
        <end position="58"/>
    </location>
</feature>